<dbReference type="OrthoDB" id="1684102at2759"/>
<sequence>MGNTRRRRLDQKLPFHQRLLGGFQNSFGSPLANEARLSSKKDNGMSDLEAFINVLKCGFGTGCLAMPYAFLNSGWLVGLICTFSLGFFVLYAMHILLHHINNLGVQHNMPMISYRKAVELSIRKGPSMFHYLSKPFGYLVDVLLCVYHFGVDCVYVVFIAKSLKHLGDMYLWVWDERLYMALIASPLILTFLIRDLKSLVPFAIISNFLLITGYFIILNYLFRDLPEFEHLHAIQPLRNFPIFFGTVLFSIESVGVILSLGRSMRNPKNLMGTGGVLNQGMIVVISFYAIFGFFGYWRYGENTSNSILQNMPQNDFFPKFATGMFALAIFFSYALQGYVTVDIIWRNYLEPELEDRYLQTVEFLLRIALVIASVLVAIQYPDFSLLLSFVGSFCLAQLGLILPGIVDICLRYEEDYGPGRIFLIRSMLFICMGFAGGVAGTVVTLQTLYARYPVVRRYSNMGDKGGFDPYENRNVAHPISDIGAFFSLLKCVVGTGVMAIPLSFNYAGIVTGIILLVSVCFMLIHGMQMLIICMIECSRRMQIGYATYPVAMVYSFDQGPRFFKYISKAGTYIVDGVLAFSQFGVCVVYNVFVAATLKQLIDVNWGVADLRIYIALIALCLIPPFQIRKLKYLVPFNILASILIYTGFSLMMYYLFVGLPPITERNIFFGRIDKIPLFFGIALFSITSVGVMLAIEAEMAKPRHYLGWFGVLDRAILLVIISYVTFGLMGYWRYGDDTAGSIALNIPTDEVLSQVAKGFIASAIFLTYPLAGFVIIDIIMNHFWNKNGDLPNAALKESILRVCIVVLICITAIIAPNLGPLLSLVGALTISLLNLVFPALIEICLYYPPEYNYGKLRWVLVKDIFYVVIGILILVQGTVFSIKDMISEWGGDDTTTEGPETTAEATTANMSALTTALTAAPPDAPGFRFL</sequence>
<dbReference type="Pfam" id="PF01490">
    <property type="entry name" value="Aa_trans"/>
    <property type="match status" value="2"/>
</dbReference>
<feature type="transmembrane region" description="Helical" evidence="5">
    <location>
        <begin position="76"/>
        <end position="97"/>
    </location>
</feature>
<feature type="transmembrane region" description="Helical" evidence="5">
    <location>
        <begin position="859"/>
        <end position="882"/>
    </location>
</feature>
<feature type="transmembrane region" description="Helical" evidence="5">
    <location>
        <begin position="50"/>
        <end position="70"/>
    </location>
</feature>
<feature type="domain" description="Amino acid transporter transmembrane" evidence="6">
    <location>
        <begin position="479"/>
        <end position="882"/>
    </location>
</feature>
<feature type="transmembrane region" description="Helical" evidence="5">
    <location>
        <begin position="178"/>
        <end position="193"/>
    </location>
</feature>
<feature type="transmembrane region" description="Helical" evidence="5">
    <location>
        <begin position="715"/>
        <end position="734"/>
    </location>
</feature>
<accession>A0A0J9RSX6</accession>
<evidence type="ECO:0000256" key="3">
    <source>
        <dbReference type="ARBA" id="ARBA00022989"/>
    </source>
</evidence>
<feature type="transmembrane region" description="Helical" evidence="5">
    <location>
        <begin position="799"/>
        <end position="818"/>
    </location>
</feature>
<organism evidence="7">
    <name type="scientific">Drosophila simulans</name>
    <name type="common">Fruit fly</name>
    <dbReference type="NCBI Taxonomy" id="7240"/>
    <lineage>
        <taxon>Eukaryota</taxon>
        <taxon>Metazoa</taxon>
        <taxon>Ecdysozoa</taxon>
        <taxon>Arthropoda</taxon>
        <taxon>Hexapoda</taxon>
        <taxon>Insecta</taxon>
        <taxon>Pterygota</taxon>
        <taxon>Neoptera</taxon>
        <taxon>Endopterygota</taxon>
        <taxon>Diptera</taxon>
        <taxon>Brachycera</taxon>
        <taxon>Muscomorpha</taxon>
        <taxon>Ephydroidea</taxon>
        <taxon>Drosophilidae</taxon>
        <taxon>Drosophila</taxon>
        <taxon>Sophophora</taxon>
    </lineage>
</organism>
<feature type="transmembrane region" description="Helical" evidence="5">
    <location>
        <begin position="386"/>
        <end position="410"/>
    </location>
</feature>
<feature type="transmembrane region" description="Helical" evidence="5">
    <location>
        <begin position="634"/>
        <end position="655"/>
    </location>
</feature>
<evidence type="ECO:0000256" key="4">
    <source>
        <dbReference type="ARBA" id="ARBA00023136"/>
    </source>
</evidence>
<feature type="transmembrane region" description="Helical" evidence="5">
    <location>
        <begin position="281"/>
        <end position="300"/>
    </location>
</feature>
<evidence type="ECO:0000313" key="7">
    <source>
        <dbReference type="EMBL" id="KMY98901.1"/>
    </source>
</evidence>
<dbReference type="GO" id="GO:0005774">
    <property type="term" value="C:vacuolar membrane"/>
    <property type="evidence" value="ECO:0007669"/>
    <property type="project" value="TreeGrafter"/>
</dbReference>
<feature type="transmembrane region" description="Helical" evidence="5">
    <location>
        <begin position="242"/>
        <end position="260"/>
    </location>
</feature>
<dbReference type="KEGG" id="dsi:Dsimw501_GD14272"/>
<dbReference type="Bgee" id="FBgn0185957">
    <property type="expression patterns" value="Expressed in male reproductive system and 2 other cell types or tissues"/>
</dbReference>
<dbReference type="InterPro" id="IPR013057">
    <property type="entry name" value="AA_transpt_TM"/>
</dbReference>
<reference evidence="7" key="1">
    <citation type="journal article" date="2013" name="Genome Res.">
        <title>A second-generation assembly of the Drosophila simulans genome provides new insights into patterns of lineage-specific divergence.</title>
        <authorList>
            <person name="Hu T.T."/>
            <person name="Eisen M.B."/>
            <person name="Thornton K.R."/>
            <person name="Andolfatto P."/>
        </authorList>
    </citation>
    <scope>NUCLEOTIDE SEQUENCE [LARGE SCALE GENOMIC DNA]</scope>
    <source>
        <strain evidence="7">W501</strain>
    </source>
</reference>
<feature type="transmembrane region" description="Helical" evidence="5">
    <location>
        <begin position="422"/>
        <end position="449"/>
    </location>
</feature>
<reference evidence="7" key="2">
    <citation type="submission" date="2014-06" db="EMBL/GenBank/DDBJ databases">
        <authorList>
            <person name="Hu T."/>
            <person name="Eisen M.B."/>
            <person name="Thornton K.R."/>
            <person name="Andolfatto P."/>
        </authorList>
    </citation>
    <scope>NUCLEOTIDE SEQUENCE</scope>
    <source>
        <strain evidence="7">W501</strain>
    </source>
</reference>
<feature type="transmembrane region" description="Helical" evidence="5">
    <location>
        <begin position="200"/>
        <end position="222"/>
    </location>
</feature>
<dbReference type="Proteomes" id="UP000035880">
    <property type="component" value="Chromosome 3L"/>
</dbReference>
<feature type="transmembrane region" description="Helical" evidence="5">
    <location>
        <begin position="136"/>
        <end position="158"/>
    </location>
</feature>
<reference evidence="7" key="3">
    <citation type="submission" date="2015-04" db="EMBL/GenBank/DDBJ databases">
        <authorList>
            <consortium name="FlyBase"/>
        </authorList>
    </citation>
    <scope>NUCLEOTIDE SEQUENCE</scope>
    <source>
        <strain evidence="7">W501</strain>
    </source>
</reference>
<dbReference type="AlphaFoldDB" id="A0A0J9RSX6"/>
<feature type="domain" description="Amino acid transporter transmembrane" evidence="6">
    <location>
        <begin position="47"/>
        <end position="445"/>
    </location>
</feature>
<comment type="subcellular location">
    <subcellularLocation>
        <location evidence="1">Membrane</location>
        <topology evidence="1">Multi-pass membrane protein</topology>
    </subcellularLocation>
</comment>
<feature type="transmembrane region" description="Helical" evidence="5">
    <location>
        <begin position="824"/>
        <end position="847"/>
    </location>
</feature>
<feature type="transmembrane region" description="Helical" evidence="5">
    <location>
        <begin position="320"/>
        <end position="345"/>
    </location>
</feature>
<feature type="transmembrane region" description="Helical" evidence="5">
    <location>
        <begin position="754"/>
        <end position="779"/>
    </location>
</feature>
<dbReference type="PANTHER" id="PTHR22950:SF340">
    <property type="entry name" value="AMINO ACID TRANSPORTER TRANSMEMBRANE DOMAIN-CONTAINING PROTEIN-RELATED"/>
    <property type="match status" value="1"/>
</dbReference>
<feature type="transmembrane region" description="Helical" evidence="5">
    <location>
        <begin position="675"/>
        <end position="695"/>
    </location>
</feature>
<dbReference type="PANTHER" id="PTHR22950">
    <property type="entry name" value="AMINO ACID TRANSPORTER"/>
    <property type="match status" value="1"/>
</dbReference>
<dbReference type="EMBL" id="CM002912">
    <property type="protein sequence ID" value="KMY98901.1"/>
    <property type="molecule type" value="Genomic_DNA"/>
</dbReference>
<evidence type="ECO:0000256" key="2">
    <source>
        <dbReference type="ARBA" id="ARBA00022692"/>
    </source>
</evidence>
<name>A0A0J9RSX6_DROSI</name>
<feature type="transmembrane region" description="Helical" evidence="5">
    <location>
        <begin position="603"/>
        <end position="622"/>
    </location>
</feature>
<keyword evidence="4 5" id="KW-0472">Membrane</keyword>
<keyword evidence="2 5" id="KW-0812">Transmembrane</keyword>
<feature type="transmembrane region" description="Helical" evidence="5">
    <location>
        <begin position="572"/>
        <end position="597"/>
    </location>
</feature>
<feature type="transmembrane region" description="Helical" evidence="5">
    <location>
        <begin position="506"/>
        <end position="532"/>
    </location>
</feature>
<protein>
    <recommendedName>
        <fullName evidence="6">Amino acid transporter transmembrane domain-containing protein</fullName>
    </recommendedName>
</protein>
<evidence type="ECO:0000256" key="1">
    <source>
        <dbReference type="ARBA" id="ARBA00004141"/>
    </source>
</evidence>
<dbReference type="GO" id="GO:0015179">
    <property type="term" value="F:L-amino acid transmembrane transporter activity"/>
    <property type="evidence" value="ECO:0007669"/>
    <property type="project" value="TreeGrafter"/>
</dbReference>
<proteinExistence type="predicted"/>
<evidence type="ECO:0000259" key="6">
    <source>
        <dbReference type="Pfam" id="PF01490"/>
    </source>
</evidence>
<evidence type="ECO:0000256" key="5">
    <source>
        <dbReference type="SAM" id="Phobius"/>
    </source>
</evidence>
<keyword evidence="3 5" id="KW-1133">Transmembrane helix</keyword>
<gene>
    <name evidence="7" type="primary">Dsim\GD14272</name>
    <name evidence="7" type="ORF">Dsimw501_GD14272</name>
</gene>